<organism evidence="1 2">
    <name type="scientific">Microlunatus spumicola</name>
    <dbReference type="NCBI Taxonomy" id="81499"/>
    <lineage>
        <taxon>Bacteria</taxon>
        <taxon>Bacillati</taxon>
        <taxon>Actinomycetota</taxon>
        <taxon>Actinomycetes</taxon>
        <taxon>Propionibacteriales</taxon>
        <taxon>Propionibacteriaceae</taxon>
        <taxon>Microlunatus</taxon>
    </lineage>
</organism>
<dbReference type="Proteomes" id="UP001500767">
    <property type="component" value="Unassembled WGS sequence"/>
</dbReference>
<reference evidence="2" key="1">
    <citation type="journal article" date="2019" name="Int. J. Syst. Evol. Microbiol.">
        <title>The Global Catalogue of Microorganisms (GCM) 10K type strain sequencing project: providing services to taxonomists for standard genome sequencing and annotation.</title>
        <authorList>
            <consortium name="The Broad Institute Genomics Platform"/>
            <consortium name="The Broad Institute Genome Sequencing Center for Infectious Disease"/>
            <person name="Wu L."/>
            <person name="Ma J."/>
        </authorList>
    </citation>
    <scope>NUCLEOTIDE SEQUENCE [LARGE SCALE GENOMIC DNA]</scope>
    <source>
        <strain evidence="2">JCM 16540</strain>
    </source>
</reference>
<protein>
    <recommendedName>
        <fullName evidence="3">Ribbon-helix-helix protein, copG family</fullName>
    </recommendedName>
</protein>
<evidence type="ECO:0000313" key="2">
    <source>
        <dbReference type="Proteomes" id="UP001500767"/>
    </source>
</evidence>
<gene>
    <name evidence="1" type="ORF">GCM10022197_25680</name>
</gene>
<sequence>MAPLHAPGSITGVKISVSLPVVDVEILDAYAHAHGVASRSAALQRAIGLLREAELADAYEQAWDEWDAGGEAELWEPATADGLPSR</sequence>
<evidence type="ECO:0000313" key="1">
    <source>
        <dbReference type="EMBL" id="GAA3568335.1"/>
    </source>
</evidence>
<proteinExistence type="predicted"/>
<dbReference type="EMBL" id="BAAAYR010000003">
    <property type="protein sequence ID" value="GAA3568335.1"/>
    <property type="molecule type" value="Genomic_DNA"/>
</dbReference>
<evidence type="ECO:0008006" key="3">
    <source>
        <dbReference type="Google" id="ProtNLM"/>
    </source>
</evidence>
<dbReference type="CDD" id="cd22231">
    <property type="entry name" value="RHH_NikR_HicB-like"/>
    <property type="match status" value="1"/>
</dbReference>
<accession>A0ABP6XLS9</accession>
<keyword evidence="2" id="KW-1185">Reference proteome</keyword>
<comment type="caution">
    <text evidence="1">The sequence shown here is derived from an EMBL/GenBank/DDBJ whole genome shotgun (WGS) entry which is preliminary data.</text>
</comment>
<name>A0ABP6XLS9_9ACTN</name>